<reference evidence="1 2" key="1">
    <citation type="submission" date="2018-11" db="EMBL/GenBank/DDBJ databases">
        <authorList>
            <consortium name="Pathogen Informatics"/>
        </authorList>
    </citation>
    <scope>NUCLEOTIDE SEQUENCE [LARGE SCALE GENOMIC DNA]</scope>
</reference>
<protein>
    <submittedName>
        <fullName evidence="1 3">Uncharacterized protein</fullName>
    </submittedName>
</protein>
<dbReference type="EMBL" id="UZAH01036595">
    <property type="protein sequence ID" value="VDP46266.1"/>
    <property type="molecule type" value="Genomic_DNA"/>
</dbReference>
<proteinExistence type="predicted"/>
<organism evidence="2 3">
    <name type="scientific">Heligmosomoides polygyrus</name>
    <name type="common">Parasitic roundworm</name>
    <dbReference type="NCBI Taxonomy" id="6339"/>
    <lineage>
        <taxon>Eukaryota</taxon>
        <taxon>Metazoa</taxon>
        <taxon>Ecdysozoa</taxon>
        <taxon>Nematoda</taxon>
        <taxon>Chromadorea</taxon>
        <taxon>Rhabditida</taxon>
        <taxon>Rhabditina</taxon>
        <taxon>Rhabditomorpha</taxon>
        <taxon>Strongyloidea</taxon>
        <taxon>Heligmosomidae</taxon>
        <taxon>Heligmosomoides</taxon>
    </lineage>
</organism>
<reference evidence="3" key="2">
    <citation type="submission" date="2019-09" db="UniProtKB">
        <authorList>
            <consortium name="WormBaseParasite"/>
        </authorList>
    </citation>
    <scope>IDENTIFICATION</scope>
</reference>
<accession>A0A183GPK0</accession>
<name>A0A183GPK0_HELPZ</name>
<evidence type="ECO:0000313" key="3">
    <source>
        <dbReference type="WBParaSite" id="HPBE_0002462001-mRNA-1"/>
    </source>
</evidence>
<accession>A0A3P8HSD9</accession>
<evidence type="ECO:0000313" key="1">
    <source>
        <dbReference type="EMBL" id="VDP46266.1"/>
    </source>
</evidence>
<dbReference type="AlphaFoldDB" id="A0A183GPK0"/>
<dbReference type="OrthoDB" id="5824068at2759"/>
<dbReference type="WBParaSite" id="HPBE_0002462001-mRNA-1">
    <property type="protein sequence ID" value="HPBE_0002462001-mRNA-1"/>
    <property type="gene ID" value="HPBE_0002462001"/>
</dbReference>
<keyword evidence="2" id="KW-1185">Reference proteome</keyword>
<dbReference type="Proteomes" id="UP000050761">
    <property type="component" value="Unassembled WGS sequence"/>
</dbReference>
<gene>
    <name evidence="1" type="ORF">HPBE_LOCUS24619</name>
</gene>
<sequence>MWEHVGLQLHLTKAMFVRNTRFLCPILAQRKERLRMLLLRVSDREVNMGNDLAPELSMRKRAAWGALKKVEEVAKKTKNVRPQAHLFTTLFFLP</sequence>
<evidence type="ECO:0000313" key="2">
    <source>
        <dbReference type="Proteomes" id="UP000050761"/>
    </source>
</evidence>